<evidence type="ECO:0000256" key="1">
    <source>
        <dbReference type="SAM" id="Phobius"/>
    </source>
</evidence>
<feature type="transmembrane region" description="Helical" evidence="1">
    <location>
        <begin position="104"/>
        <end position="131"/>
    </location>
</feature>
<comment type="caution">
    <text evidence="2">The sequence shown here is derived from an EMBL/GenBank/DDBJ whole genome shotgun (WGS) entry which is preliminary data.</text>
</comment>
<evidence type="ECO:0000313" key="3">
    <source>
        <dbReference type="Proteomes" id="UP000298663"/>
    </source>
</evidence>
<reference evidence="2 3" key="2">
    <citation type="journal article" date="2019" name="G3 (Bethesda)">
        <title>Hybrid Assembly of the Genome of the Entomopathogenic Nematode Steinernema carpocapsae Identifies the X-Chromosome.</title>
        <authorList>
            <person name="Serra L."/>
            <person name="Macchietto M."/>
            <person name="Macias-Munoz A."/>
            <person name="McGill C.J."/>
            <person name="Rodriguez I.M."/>
            <person name="Rodriguez B."/>
            <person name="Murad R."/>
            <person name="Mortazavi A."/>
        </authorList>
    </citation>
    <scope>NUCLEOTIDE SEQUENCE [LARGE SCALE GENOMIC DNA]</scope>
    <source>
        <strain evidence="2 3">ALL</strain>
    </source>
</reference>
<organism evidence="2 3">
    <name type="scientific">Steinernema carpocapsae</name>
    <name type="common">Entomopathogenic nematode</name>
    <dbReference type="NCBI Taxonomy" id="34508"/>
    <lineage>
        <taxon>Eukaryota</taxon>
        <taxon>Metazoa</taxon>
        <taxon>Ecdysozoa</taxon>
        <taxon>Nematoda</taxon>
        <taxon>Chromadorea</taxon>
        <taxon>Rhabditida</taxon>
        <taxon>Tylenchina</taxon>
        <taxon>Panagrolaimomorpha</taxon>
        <taxon>Strongyloidoidea</taxon>
        <taxon>Steinernematidae</taxon>
        <taxon>Steinernema</taxon>
    </lineage>
</organism>
<accession>A0A4U5PHD0</accession>
<proteinExistence type="predicted"/>
<name>A0A4U5PHD0_STECR</name>
<keyword evidence="1" id="KW-0812">Transmembrane</keyword>
<feature type="transmembrane region" description="Helical" evidence="1">
    <location>
        <begin position="143"/>
        <end position="163"/>
    </location>
</feature>
<gene>
    <name evidence="2" type="ORF">L596_009957</name>
</gene>
<reference evidence="2 3" key="1">
    <citation type="journal article" date="2015" name="Genome Biol.">
        <title>Comparative genomics of Steinernema reveals deeply conserved gene regulatory networks.</title>
        <authorList>
            <person name="Dillman A.R."/>
            <person name="Macchietto M."/>
            <person name="Porter C.F."/>
            <person name="Rogers A."/>
            <person name="Williams B."/>
            <person name="Antoshechkin I."/>
            <person name="Lee M.M."/>
            <person name="Goodwin Z."/>
            <person name="Lu X."/>
            <person name="Lewis E.E."/>
            <person name="Goodrich-Blair H."/>
            <person name="Stock S.P."/>
            <person name="Adams B.J."/>
            <person name="Sternberg P.W."/>
            <person name="Mortazavi A."/>
        </authorList>
    </citation>
    <scope>NUCLEOTIDE SEQUENCE [LARGE SCALE GENOMIC DNA]</scope>
    <source>
        <strain evidence="2 3">ALL</strain>
    </source>
</reference>
<keyword evidence="1" id="KW-1133">Transmembrane helix</keyword>
<keyword evidence="1" id="KW-0472">Membrane</keyword>
<dbReference type="AlphaFoldDB" id="A0A4U5PHD0"/>
<dbReference type="Proteomes" id="UP000298663">
    <property type="component" value="Unassembled WGS sequence"/>
</dbReference>
<sequence length="370" mass="42220">MNCLSSAWFSQLFAKLSFVMESNDLHPNLAAQPEAPKNGPTIEILKYTKHVFGLSSLAYLVICILIGINMGPLFILPLLGFFLYSQMFPHFYGYKLEIYKFYPVGNFAIFQGVLSIMFFITGFAGFIVTFSSYHTSEGVTVALLAWVSSCIYGLFTLYFWMYYEFLRSEDKKKQPILGNNARLDDLSFTNPYKAITLPNGYVLDVPRLIKVVFLGNLANFITVITVFFISVRHRYAWIGTIPLVFALHYYVLFAISNVERFAKHRKLFISAFTEFSALFGLVFGFSGFVFIVIIFTDGAIYILLALGAILSSAVFLFTSYFNYSYVMYLTFQESCGTRFFQNNLREAAKNENRGFANIHGQHEKHISNLI</sequence>
<evidence type="ECO:0000313" key="2">
    <source>
        <dbReference type="EMBL" id="TKR95843.1"/>
    </source>
</evidence>
<keyword evidence="3" id="KW-1185">Reference proteome</keyword>
<feature type="transmembrane region" description="Helical" evidence="1">
    <location>
        <begin position="235"/>
        <end position="255"/>
    </location>
</feature>
<feature type="transmembrane region" description="Helical" evidence="1">
    <location>
        <begin position="57"/>
        <end position="84"/>
    </location>
</feature>
<feature type="transmembrane region" description="Helical" evidence="1">
    <location>
        <begin position="267"/>
        <end position="294"/>
    </location>
</feature>
<protein>
    <submittedName>
        <fullName evidence="2">Uncharacterized protein</fullName>
    </submittedName>
</protein>
<dbReference type="EMBL" id="AZBU02000002">
    <property type="protein sequence ID" value="TKR95843.1"/>
    <property type="molecule type" value="Genomic_DNA"/>
</dbReference>
<feature type="transmembrane region" description="Helical" evidence="1">
    <location>
        <begin position="300"/>
        <end position="323"/>
    </location>
</feature>
<feature type="transmembrane region" description="Helical" evidence="1">
    <location>
        <begin position="211"/>
        <end position="229"/>
    </location>
</feature>